<feature type="region of interest" description="Disordered" evidence="1">
    <location>
        <begin position="226"/>
        <end position="250"/>
    </location>
</feature>
<dbReference type="AlphaFoldDB" id="A0A6F8Y117"/>
<feature type="compositionally biased region" description="Basic and acidic residues" evidence="1">
    <location>
        <begin position="8"/>
        <end position="22"/>
    </location>
</feature>
<feature type="region of interest" description="Disordered" evidence="1">
    <location>
        <begin position="1"/>
        <end position="23"/>
    </location>
</feature>
<dbReference type="Proteomes" id="UP000502508">
    <property type="component" value="Chromosome"/>
</dbReference>
<evidence type="ECO:0000256" key="1">
    <source>
        <dbReference type="SAM" id="MobiDB-lite"/>
    </source>
</evidence>
<dbReference type="EMBL" id="AP022870">
    <property type="protein sequence ID" value="BCB79668.1"/>
    <property type="molecule type" value="Genomic_DNA"/>
</dbReference>
<name>A0A6F8Y117_9ACTN</name>
<proteinExistence type="predicted"/>
<organism evidence="2 3">
    <name type="scientific">Phytohabitans flavus</name>
    <dbReference type="NCBI Taxonomy" id="1076124"/>
    <lineage>
        <taxon>Bacteria</taxon>
        <taxon>Bacillati</taxon>
        <taxon>Actinomycetota</taxon>
        <taxon>Actinomycetes</taxon>
        <taxon>Micromonosporales</taxon>
        <taxon>Micromonosporaceae</taxon>
    </lineage>
</organism>
<dbReference type="KEGG" id="pfla:Pflav_060780"/>
<sequence length="250" mass="26574">MAAGAGAFDERGEACLEPHGPGDRAALADHLPVQRVGQPHVVAAVARGDPDQAALLGALHRCLAGRRDQQRQPDRLAERDKLDHLAHLVTQVADAGVDQVGEAGRQVELAGPAPHPVQPGELVSSRGGDHQLAQQQWVARREAPEAVGRGGVDRTAEHLHEQRAGVGGGERGELVVVDKVVGPQCPYGQRHLLAGAQRAKHGRVRVAGDKVDKCGGRRVEQVRVVDREHHRAARGLGVQRVDGPPQQAGR</sequence>
<keyword evidence="3" id="KW-1185">Reference proteome</keyword>
<accession>A0A6F8Y117</accession>
<reference evidence="2 3" key="1">
    <citation type="submission" date="2020-03" db="EMBL/GenBank/DDBJ databases">
        <title>Whole genome shotgun sequence of Phytohabitans flavus NBRC 107702.</title>
        <authorList>
            <person name="Komaki H."/>
            <person name="Tamura T."/>
        </authorList>
    </citation>
    <scope>NUCLEOTIDE SEQUENCE [LARGE SCALE GENOMIC DNA]</scope>
    <source>
        <strain evidence="2 3">NBRC 107702</strain>
    </source>
</reference>
<gene>
    <name evidence="2" type="ORF">Pflav_060780</name>
</gene>
<evidence type="ECO:0000313" key="3">
    <source>
        <dbReference type="Proteomes" id="UP000502508"/>
    </source>
</evidence>
<evidence type="ECO:0000313" key="2">
    <source>
        <dbReference type="EMBL" id="BCB79668.1"/>
    </source>
</evidence>
<protein>
    <submittedName>
        <fullName evidence="2">Uncharacterized protein</fullName>
    </submittedName>
</protein>
<reference evidence="2 3" key="2">
    <citation type="submission" date="2020-03" db="EMBL/GenBank/DDBJ databases">
        <authorList>
            <person name="Ichikawa N."/>
            <person name="Kimura A."/>
            <person name="Kitahashi Y."/>
            <person name="Uohara A."/>
        </authorList>
    </citation>
    <scope>NUCLEOTIDE SEQUENCE [LARGE SCALE GENOMIC DNA]</scope>
    <source>
        <strain evidence="2 3">NBRC 107702</strain>
    </source>
</reference>